<name>A0A5E4AV40_MARMO</name>
<feature type="region of interest" description="Disordered" evidence="1">
    <location>
        <begin position="1"/>
        <end position="27"/>
    </location>
</feature>
<proteinExistence type="predicted"/>
<feature type="non-terminal residue" evidence="2">
    <location>
        <position position="1"/>
    </location>
</feature>
<accession>A0A5E4AV40</accession>
<dbReference type="EMBL" id="CABDUW010000169">
    <property type="protein sequence ID" value="VTJ61268.1"/>
    <property type="molecule type" value="Genomic_DNA"/>
</dbReference>
<dbReference type="AlphaFoldDB" id="A0A5E4AV40"/>
<comment type="caution">
    <text evidence="2">The sequence shown here is derived from an EMBL/GenBank/DDBJ whole genome shotgun (WGS) entry which is preliminary data.</text>
</comment>
<evidence type="ECO:0000313" key="3">
    <source>
        <dbReference type="Proteomes" id="UP000335636"/>
    </source>
</evidence>
<organism evidence="2 3">
    <name type="scientific">Marmota monax</name>
    <name type="common">Woodchuck</name>
    <dbReference type="NCBI Taxonomy" id="9995"/>
    <lineage>
        <taxon>Eukaryota</taxon>
        <taxon>Metazoa</taxon>
        <taxon>Chordata</taxon>
        <taxon>Craniata</taxon>
        <taxon>Vertebrata</taxon>
        <taxon>Euteleostomi</taxon>
        <taxon>Mammalia</taxon>
        <taxon>Eutheria</taxon>
        <taxon>Euarchontoglires</taxon>
        <taxon>Glires</taxon>
        <taxon>Rodentia</taxon>
        <taxon>Sciuromorpha</taxon>
        <taxon>Sciuridae</taxon>
        <taxon>Xerinae</taxon>
        <taxon>Marmotini</taxon>
        <taxon>Marmota</taxon>
    </lineage>
</organism>
<evidence type="ECO:0000256" key="1">
    <source>
        <dbReference type="SAM" id="MobiDB-lite"/>
    </source>
</evidence>
<protein>
    <submittedName>
        <fullName evidence="2">Uncharacterized protein</fullName>
    </submittedName>
</protein>
<sequence length="80" mass="8645">SSQHPQKCAVSPRERAGGPGPAVPPRELSFQTGLCNGHIKNDCGNKVLLAIWSNRMLSGARRMVADGCQQMWVERGSQGQ</sequence>
<feature type="non-terminal residue" evidence="2">
    <location>
        <position position="80"/>
    </location>
</feature>
<evidence type="ECO:0000313" key="2">
    <source>
        <dbReference type="EMBL" id="VTJ61268.1"/>
    </source>
</evidence>
<keyword evidence="3" id="KW-1185">Reference proteome</keyword>
<gene>
    <name evidence="2" type="ORF">MONAX_5E012491</name>
</gene>
<reference evidence="2" key="1">
    <citation type="submission" date="2019-04" db="EMBL/GenBank/DDBJ databases">
        <authorList>
            <person name="Alioto T."/>
            <person name="Alioto T."/>
        </authorList>
    </citation>
    <scope>NUCLEOTIDE SEQUENCE [LARGE SCALE GENOMIC DNA]</scope>
</reference>
<dbReference type="Proteomes" id="UP000335636">
    <property type="component" value="Unassembled WGS sequence"/>
</dbReference>